<evidence type="ECO:0000313" key="3">
    <source>
        <dbReference type="EMBL" id="MEE1945889.1"/>
    </source>
</evidence>
<organism evidence="3 4">
    <name type="scientific">Pedobacter albus</name>
    <dbReference type="NCBI Taxonomy" id="3113905"/>
    <lineage>
        <taxon>Bacteria</taxon>
        <taxon>Pseudomonadati</taxon>
        <taxon>Bacteroidota</taxon>
        <taxon>Sphingobacteriia</taxon>
        <taxon>Sphingobacteriales</taxon>
        <taxon>Sphingobacteriaceae</taxon>
        <taxon>Pedobacter</taxon>
    </lineage>
</organism>
<keyword evidence="2" id="KW-0732">Signal</keyword>
<sequence length="349" mass="37867">MKKYIITALVFLSAKTLMAQTNILAVQDTRATATVPSSYAQSVESHFKSGAILGLPNTYYTVLGLRGWADDSGGKAHELTFSDEGNMYIRSGYTGTGWGSWRSLLVSNDNGNFGIGMTTPSEKLTVNGNINIFDPTGGAYLGFGTANNNEYNTIGSMYASAGLVLAHGLKPHSASEQLVYSHGSMARSAIVLGRGFSEGGIKFYTKSASSETIGAIFSGEPTMQITDNGNVGIGTTTPNEKLSVNGKIRAKEIKVETANWPDYVFEEDYKVGTLQALESYIKANKHLPEIPSAKEVEANGVELGEMNKLLLKKVEELTLLLIDQNKKNEKQEQAIDELRKEIEKVKNKK</sequence>
<evidence type="ECO:0000313" key="4">
    <source>
        <dbReference type="Proteomes" id="UP001336835"/>
    </source>
</evidence>
<gene>
    <name evidence="3" type="ORF">VRU48_12280</name>
</gene>
<protein>
    <recommendedName>
        <fullName evidence="5">Peptidase S74 domain-containing protein</fullName>
    </recommendedName>
</protein>
<feature type="signal peptide" evidence="2">
    <location>
        <begin position="1"/>
        <end position="19"/>
    </location>
</feature>
<evidence type="ECO:0000256" key="2">
    <source>
        <dbReference type="SAM" id="SignalP"/>
    </source>
</evidence>
<comment type="caution">
    <text evidence="3">The sequence shown here is derived from an EMBL/GenBank/DDBJ whole genome shotgun (WGS) entry which is preliminary data.</text>
</comment>
<accession>A0ABU7I929</accession>
<evidence type="ECO:0008006" key="5">
    <source>
        <dbReference type="Google" id="ProtNLM"/>
    </source>
</evidence>
<feature type="chain" id="PRO_5045293710" description="Peptidase S74 domain-containing protein" evidence="2">
    <location>
        <begin position="20"/>
        <end position="349"/>
    </location>
</feature>
<feature type="coiled-coil region" evidence="1">
    <location>
        <begin position="314"/>
        <end position="348"/>
    </location>
</feature>
<reference evidence="3 4" key="1">
    <citation type="submission" date="2024-01" db="EMBL/GenBank/DDBJ databases">
        <title>Pedobacter sp. nov., isolated from fresh soil.</title>
        <authorList>
            <person name="Le N.T.T."/>
        </authorList>
    </citation>
    <scope>NUCLEOTIDE SEQUENCE [LARGE SCALE GENOMIC DNA]</scope>
    <source>
        <strain evidence="3 4">KR3-3</strain>
    </source>
</reference>
<evidence type="ECO:0000256" key="1">
    <source>
        <dbReference type="SAM" id="Coils"/>
    </source>
</evidence>
<dbReference type="EMBL" id="JAZDQT010000002">
    <property type="protein sequence ID" value="MEE1945889.1"/>
    <property type="molecule type" value="Genomic_DNA"/>
</dbReference>
<name>A0ABU7I929_9SPHI</name>
<proteinExistence type="predicted"/>
<keyword evidence="4" id="KW-1185">Reference proteome</keyword>
<dbReference type="RefSeq" id="WP_330108208.1">
    <property type="nucleotide sequence ID" value="NZ_JAZDQT010000002.1"/>
</dbReference>
<keyword evidence="1" id="KW-0175">Coiled coil</keyword>
<dbReference type="Proteomes" id="UP001336835">
    <property type="component" value="Unassembled WGS sequence"/>
</dbReference>